<dbReference type="SMART" id="SM00020">
    <property type="entry name" value="Tryp_SPc"/>
    <property type="match status" value="3"/>
</dbReference>
<dbReference type="PRINTS" id="PR00722">
    <property type="entry name" value="CHYMOTRYPSIN"/>
</dbReference>
<keyword evidence="6" id="KW-0325">Glycoprotein</keyword>
<dbReference type="InterPro" id="IPR033116">
    <property type="entry name" value="TRYPSIN_SER"/>
</dbReference>
<evidence type="ECO:0000256" key="3">
    <source>
        <dbReference type="ARBA" id="ARBA00022801"/>
    </source>
</evidence>
<organism evidence="9 10">
    <name type="scientific">Clarias magur</name>
    <name type="common">Asian catfish</name>
    <name type="synonym">Macropteronotus magur</name>
    <dbReference type="NCBI Taxonomy" id="1594786"/>
    <lineage>
        <taxon>Eukaryota</taxon>
        <taxon>Metazoa</taxon>
        <taxon>Chordata</taxon>
        <taxon>Craniata</taxon>
        <taxon>Vertebrata</taxon>
        <taxon>Euteleostomi</taxon>
        <taxon>Actinopterygii</taxon>
        <taxon>Neopterygii</taxon>
        <taxon>Teleostei</taxon>
        <taxon>Ostariophysi</taxon>
        <taxon>Siluriformes</taxon>
        <taxon>Clariidae</taxon>
        <taxon>Clarias</taxon>
    </lineage>
</organism>
<keyword evidence="3 7" id="KW-0378">Hydrolase</keyword>
<evidence type="ECO:0000313" key="9">
    <source>
        <dbReference type="EMBL" id="KAF5903223.1"/>
    </source>
</evidence>
<keyword evidence="9" id="KW-0472">Membrane</keyword>
<dbReference type="SUPFAM" id="SSF50494">
    <property type="entry name" value="Trypsin-like serine proteases"/>
    <property type="match status" value="4"/>
</dbReference>
<dbReference type="InterPro" id="IPR001254">
    <property type="entry name" value="Trypsin_dom"/>
</dbReference>
<protein>
    <submittedName>
        <fullName evidence="9">Transmembrane protease serine 9-like</fullName>
    </submittedName>
</protein>
<feature type="domain" description="Peptidase S1" evidence="8">
    <location>
        <begin position="296"/>
        <end position="600"/>
    </location>
</feature>
<dbReference type="PROSITE" id="PS50240">
    <property type="entry name" value="TRYPSIN_DOM"/>
    <property type="match status" value="3"/>
</dbReference>
<evidence type="ECO:0000256" key="2">
    <source>
        <dbReference type="ARBA" id="ARBA00022729"/>
    </source>
</evidence>
<dbReference type="InterPro" id="IPR043504">
    <property type="entry name" value="Peptidase_S1_PA_chymotrypsin"/>
</dbReference>
<dbReference type="FunFam" id="2.40.10.10:FF:000068">
    <property type="entry name" value="transmembrane protease serine 2"/>
    <property type="match status" value="2"/>
</dbReference>
<reference evidence="9" key="1">
    <citation type="submission" date="2020-07" db="EMBL/GenBank/DDBJ databases">
        <title>Clarias magur genome sequencing, assembly and annotation.</title>
        <authorList>
            <person name="Kushwaha B."/>
            <person name="Kumar R."/>
            <person name="Das P."/>
            <person name="Joshi C.G."/>
            <person name="Kumar D."/>
            <person name="Nagpure N.S."/>
            <person name="Pandey M."/>
            <person name="Agarwal S."/>
            <person name="Srivastava S."/>
            <person name="Singh M."/>
            <person name="Sahoo L."/>
            <person name="Jayasankar P."/>
            <person name="Meher P.K."/>
            <person name="Koringa P.G."/>
            <person name="Iquebal M.A."/>
            <person name="Das S.P."/>
            <person name="Bit A."/>
            <person name="Patnaik S."/>
            <person name="Patel N."/>
            <person name="Shah T.M."/>
            <person name="Hinsu A."/>
            <person name="Jena J.K."/>
        </authorList>
    </citation>
    <scope>NUCLEOTIDE SEQUENCE</scope>
    <source>
        <strain evidence="9">CIFAMagur01</strain>
        <tissue evidence="9">Testis</tissue>
    </source>
</reference>
<keyword evidence="5" id="KW-1015">Disulfide bond</keyword>
<evidence type="ECO:0000313" key="10">
    <source>
        <dbReference type="Proteomes" id="UP000727407"/>
    </source>
</evidence>
<dbReference type="CDD" id="cd00190">
    <property type="entry name" value="Tryp_SPc"/>
    <property type="match status" value="2"/>
</dbReference>
<dbReference type="PANTHER" id="PTHR24253:SF144">
    <property type="entry name" value="CHYMOTRYPSIN-LIKE PROTEASE CTRL-1-RELATED"/>
    <property type="match status" value="1"/>
</dbReference>
<keyword evidence="2" id="KW-0732">Signal</keyword>
<gene>
    <name evidence="9" type="ORF">DAT39_007040</name>
</gene>
<dbReference type="FunFam" id="2.40.10.10:FF:000057">
    <property type="entry name" value="Zgc:100868"/>
    <property type="match status" value="1"/>
</dbReference>
<feature type="domain" description="Peptidase S1" evidence="8">
    <location>
        <begin position="646"/>
        <end position="810"/>
    </location>
</feature>
<accession>A0A8J4U965</accession>
<keyword evidence="4 7" id="KW-0720">Serine protease</keyword>
<feature type="non-terminal residue" evidence="9">
    <location>
        <position position="810"/>
    </location>
</feature>
<keyword evidence="9" id="KW-0812">Transmembrane</keyword>
<proteinExistence type="predicted"/>
<comment type="caution">
    <text evidence="9">The sequence shown here is derived from an EMBL/GenBank/DDBJ whole genome shotgun (WGS) entry which is preliminary data.</text>
</comment>
<dbReference type="GO" id="GO:0006508">
    <property type="term" value="P:proteolysis"/>
    <property type="evidence" value="ECO:0007669"/>
    <property type="project" value="UniProtKB-KW"/>
</dbReference>
<dbReference type="EMBL" id="QNUK01000076">
    <property type="protein sequence ID" value="KAF5903223.1"/>
    <property type="molecule type" value="Genomic_DNA"/>
</dbReference>
<dbReference type="OrthoDB" id="10002959at2759"/>
<dbReference type="FunFam" id="2.40.10.10:FF:000182">
    <property type="entry name" value="Zgc:163079"/>
    <property type="match status" value="1"/>
</dbReference>
<name>A0A8J4U965_CLAMG</name>
<dbReference type="PANTHER" id="PTHR24253">
    <property type="entry name" value="TRANSMEMBRANE PROTEASE SERINE"/>
    <property type="match status" value="1"/>
</dbReference>
<dbReference type="InterPro" id="IPR009003">
    <property type="entry name" value="Peptidase_S1_PA"/>
</dbReference>
<dbReference type="Gene3D" id="2.40.10.10">
    <property type="entry name" value="Trypsin-like serine proteases"/>
    <property type="match status" value="5"/>
</dbReference>
<evidence type="ECO:0000256" key="5">
    <source>
        <dbReference type="ARBA" id="ARBA00023157"/>
    </source>
</evidence>
<dbReference type="AlphaFoldDB" id="A0A8J4U965"/>
<evidence type="ECO:0000256" key="1">
    <source>
        <dbReference type="ARBA" id="ARBA00022670"/>
    </source>
</evidence>
<dbReference type="GO" id="GO:0004252">
    <property type="term" value="F:serine-type endopeptidase activity"/>
    <property type="evidence" value="ECO:0007669"/>
    <property type="project" value="InterPro"/>
</dbReference>
<evidence type="ECO:0000259" key="8">
    <source>
        <dbReference type="PROSITE" id="PS50240"/>
    </source>
</evidence>
<dbReference type="PROSITE" id="PS00135">
    <property type="entry name" value="TRYPSIN_SER"/>
    <property type="match status" value="2"/>
</dbReference>
<dbReference type="InterPro" id="IPR001314">
    <property type="entry name" value="Peptidase_S1A"/>
</dbReference>
<dbReference type="PROSITE" id="PS00134">
    <property type="entry name" value="TRYPSIN_HIS"/>
    <property type="match status" value="1"/>
</dbReference>
<keyword evidence="1 7" id="KW-0645">Protease</keyword>
<sequence length="810" mass="84912">CLSQWDVCGISNLNTRIVGGQDAVPGSWPWQVSLQLSGRHFCGGSLINNGWVLSAAHCFGSYTYDQVTVKLGMYSLVGSNPNNVSSNLIQVIKHPDYNSQTNDNDLSLLQLSSTVSFNNYITPVCLAATESTFNNGTLIWVTGWGNIGNGVSLPSPEKLQEVQVPIIGNRKCNCLYGVGTINNDMLCAGLLQGGKDSCQGDSGGPLVIKQGSQWIQIGIVSFGNKCALPNYPGVYTRVSKYQNWISQTITTNQPGFIKYTSSGTDSDLEVNCSGLPTVPPTTATRVVCGSAKLNTISGGTGNSLASAGTWPWMASLQLNGTHVCGGTLITQQFVMSSADCFSSSNKPSDWTVKLGRLNQIGSNLNEVTVAVANITFSTSASNNIAVLKLSAPPTLSDFIEPICVNLGTTNYNIGTQCWAAGWGSGGGAQQTLQQFNTSTVDCGNASPSSSICIEAIPLEQLSSTVSFSNYITPICLAATGSTFNNGTLIWITGWGNTGNGVSLPSPGKLQEVQVPIIGNRMCNCLYGVGTIDNDMLCAGLLRGGKDSCQGDSGGPLVIKQGSQWIQAGIVSFGYQCALPDYPGVYTRLSQYQNWISQTITTNQPGFIIYTSSGTDSDLEVTCSGLPNVPPTPAPPVVCGSAKLNTLSGGTGSSLASAGTWPWMASLQLNGTHVCGGTLIAQQFVMSSADCFSSSKNPSDWTVKLGRLNQIGSNPNEVTVAVANITFSTSANSNIAVLQLSTAPTLSNYIQPICLNLGTVNFNIGTQCWAAGWGSGGGAQQTLQQFNTSIVDCGNASPSSSICIEAIPLEQ</sequence>
<dbReference type="Proteomes" id="UP000727407">
    <property type="component" value="Unassembled WGS sequence"/>
</dbReference>
<feature type="non-terminal residue" evidence="9">
    <location>
        <position position="1"/>
    </location>
</feature>
<dbReference type="Pfam" id="PF00089">
    <property type="entry name" value="Trypsin"/>
    <property type="match status" value="4"/>
</dbReference>
<evidence type="ECO:0000256" key="4">
    <source>
        <dbReference type="ARBA" id="ARBA00022825"/>
    </source>
</evidence>
<evidence type="ECO:0000256" key="7">
    <source>
        <dbReference type="RuleBase" id="RU363034"/>
    </source>
</evidence>
<evidence type="ECO:0000256" key="6">
    <source>
        <dbReference type="ARBA" id="ARBA00023180"/>
    </source>
</evidence>
<keyword evidence="10" id="KW-1185">Reference proteome</keyword>
<feature type="domain" description="Peptidase S1" evidence="8">
    <location>
        <begin position="17"/>
        <end position="250"/>
    </location>
</feature>
<dbReference type="InterPro" id="IPR018114">
    <property type="entry name" value="TRYPSIN_HIS"/>
</dbReference>